<dbReference type="InterPro" id="IPR052750">
    <property type="entry name" value="GH18_Chitinase"/>
</dbReference>
<protein>
    <submittedName>
        <fullName evidence="4">Chitinase/lysozyme protein</fullName>
    </submittedName>
</protein>
<sequence length="571" mass="63085">MRAVSLSTIAFVCAWADVDCSAYVPWTPSTSGNPPMGNTWKVYYDGFAYESTTWVDVSNIPGDDSLGWSPWTKIGQCEAGTMGDGMSNAPGTEDCSEIYAWDPRAIYAQEGQQVHSEGGLYKSKYWNEGEKPSLTSEPWAYVGKCLTGTDTKGPENPTPLPPQWMLDLTCSCCDNCGTIVNGQVYCKDVAEEKCYYKWCGNAHQKDDAACTDAKNHQKFAWWNGEMPASKPSWPKQVYAPYFDSGLYGWPPLTELAQNYGVDHYVVAFVVSTSEPSLKTGGCNGAFAGAISIEAGPTYEKDGKFSYLYDELKKLREMGGDFVISFGGANGTELADSAECQTGDAVANLVAEYGRILDYTNSTRIDFDIEGLAYSGVQANTGWKYRFEAVKQLKQARPNLHVTWTLPILPTGLTLDGVNFFGQMMDQDAPFDIINVMNMDYGECPTICDNARIDQCERDAIDNLVEQLFDLASTRNKASQYLWHSKEDVYAFVGSTPMLGKNDVTCLTYTLEAAKTNLAHWQEKKIGMLSNWSVARDHPCPSSQSVSVDCSSYDGQTKDYEFLQAFAAYTKA</sequence>
<dbReference type="GO" id="GO:0030246">
    <property type="term" value="F:carbohydrate binding"/>
    <property type="evidence" value="ECO:0007669"/>
    <property type="project" value="InterPro"/>
</dbReference>
<name>A0A023B7V8_GRENI</name>
<gene>
    <name evidence="4" type="ORF">GNI_065260</name>
</gene>
<dbReference type="AlphaFoldDB" id="A0A023B7V8"/>
<dbReference type="GeneID" id="22912412"/>
<evidence type="ECO:0000313" key="4">
    <source>
        <dbReference type="EMBL" id="EZG67979.1"/>
    </source>
</evidence>
<feature type="signal peptide" evidence="2">
    <location>
        <begin position="1"/>
        <end position="22"/>
    </location>
</feature>
<evidence type="ECO:0000256" key="1">
    <source>
        <dbReference type="ARBA" id="ARBA00022801"/>
    </source>
</evidence>
<organism evidence="4 5">
    <name type="scientific">Gregarina niphandrodes</name>
    <name type="common">Septate eugregarine</name>
    <dbReference type="NCBI Taxonomy" id="110365"/>
    <lineage>
        <taxon>Eukaryota</taxon>
        <taxon>Sar</taxon>
        <taxon>Alveolata</taxon>
        <taxon>Apicomplexa</taxon>
        <taxon>Conoidasida</taxon>
        <taxon>Gregarinasina</taxon>
        <taxon>Eugregarinorida</taxon>
        <taxon>Gregarinidae</taxon>
        <taxon>Gregarina</taxon>
    </lineage>
</organism>
<dbReference type="InterPro" id="IPR017853">
    <property type="entry name" value="GH"/>
</dbReference>
<keyword evidence="5" id="KW-1185">Reference proteome</keyword>
<dbReference type="GO" id="GO:0005975">
    <property type="term" value="P:carbohydrate metabolic process"/>
    <property type="evidence" value="ECO:0007669"/>
    <property type="project" value="InterPro"/>
</dbReference>
<evidence type="ECO:0000256" key="2">
    <source>
        <dbReference type="SAM" id="SignalP"/>
    </source>
</evidence>
<dbReference type="EMBL" id="AFNH02000490">
    <property type="protein sequence ID" value="EZG67979.1"/>
    <property type="molecule type" value="Genomic_DNA"/>
</dbReference>
<proteinExistence type="predicted"/>
<dbReference type="eggNOG" id="ENOG502S4VE">
    <property type="taxonomic scope" value="Eukaryota"/>
</dbReference>
<dbReference type="Gene3D" id="3.20.20.80">
    <property type="entry name" value="Glycosidases"/>
    <property type="match status" value="1"/>
</dbReference>
<dbReference type="SMART" id="SM00495">
    <property type="entry name" value="ChtBD3"/>
    <property type="match status" value="2"/>
</dbReference>
<feature type="domain" description="Chitin-binding type-3" evidence="3">
    <location>
        <begin position="98"/>
        <end position="142"/>
    </location>
</feature>
<keyword evidence="1" id="KW-0378">Hydrolase</keyword>
<dbReference type="PANTHER" id="PTHR42976">
    <property type="entry name" value="BIFUNCTIONAL CHITINASE/LYSOZYME-RELATED"/>
    <property type="match status" value="1"/>
</dbReference>
<dbReference type="VEuPathDB" id="CryptoDB:GNI_065260"/>
<dbReference type="CDD" id="cd12215">
    <property type="entry name" value="ChiC_BD"/>
    <property type="match status" value="1"/>
</dbReference>
<dbReference type="GO" id="GO:0004553">
    <property type="term" value="F:hydrolase activity, hydrolyzing O-glycosyl compounds"/>
    <property type="evidence" value="ECO:0007669"/>
    <property type="project" value="InterPro"/>
</dbReference>
<dbReference type="OrthoDB" id="3012298at2759"/>
<dbReference type="GO" id="GO:0005576">
    <property type="term" value="C:extracellular region"/>
    <property type="evidence" value="ECO:0007669"/>
    <property type="project" value="InterPro"/>
</dbReference>
<evidence type="ECO:0000259" key="3">
    <source>
        <dbReference type="SMART" id="SM00495"/>
    </source>
</evidence>
<dbReference type="Gene3D" id="2.10.10.20">
    <property type="entry name" value="Carbohydrate-binding module superfamily 5/12"/>
    <property type="match status" value="1"/>
</dbReference>
<reference evidence="4" key="1">
    <citation type="submission" date="2013-12" db="EMBL/GenBank/DDBJ databases">
        <authorList>
            <person name="Omoto C.K."/>
            <person name="Sibley D."/>
            <person name="Venepally P."/>
            <person name="Hadjithomas M."/>
            <person name="Karamycheva S."/>
            <person name="Brunk B."/>
            <person name="Roos D."/>
            <person name="Caler E."/>
            <person name="Lorenzi H."/>
        </authorList>
    </citation>
    <scope>NUCLEOTIDE SEQUENCE</scope>
</reference>
<dbReference type="SUPFAM" id="SSF51055">
    <property type="entry name" value="Carbohydrate binding domain"/>
    <property type="match status" value="1"/>
</dbReference>
<accession>A0A023B7V8</accession>
<evidence type="ECO:0000313" key="5">
    <source>
        <dbReference type="Proteomes" id="UP000019763"/>
    </source>
</evidence>
<dbReference type="PANTHER" id="PTHR42976:SF1">
    <property type="entry name" value="GH18 DOMAIN-CONTAINING PROTEIN-RELATED"/>
    <property type="match status" value="1"/>
</dbReference>
<dbReference type="SUPFAM" id="SSF51445">
    <property type="entry name" value="(Trans)glycosidases"/>
    <property type="match status" value="1"/>
</dbReference>
<feature type="chain" id="PRO_5001511540" evidence="2">
    <location>
        <begin position="23"/>
        <end position="571"/>
    </location>
</feature>
<dbReference type="RefSeq" id="XP_011130128.1">
    <property type="nucleotide sequence ID" value="XM_011131826.1"/>
</dbReference>
<dbReference type="InterPro" id="IPR036573">
    <property type="entry name" value="CBM_sf_5/12"/>
</dbReference>
<dbReference type="Proteomes" id="UP000019763">
    <property type="component" value="Unassembled WGS sequence"/>
</dbReference>
<feature type="domain" description="Chitin-binding type-3" evidence="3">
    <location>
        <begin position="23"/>
        <end position="74"/>
    </location>
</feature>
<keyword evidence="2" id="KW-0732">Signal</keyword>
<comment type="caution">
    <text evidence="4">The sequence shown here is derived from an EMBL/GenBank/DDBJ whole genome shotgun (WGS) entry which is preliminary data.</text>
</comment>
<dbReference type="InterPro" id="IPR003610">
    <property type="entry name" value="CBM5/12"/>
</dbReference>